<keyword evidence="3" id="KW-1185">Reference proteome</keyword>
<protein>
    <recommendedName>
        <fullName evidence="1">Tc1-like transposase DDE domain-containing protein</fullName>
    </recommendedName>
</protein>
<dbReference type="NCBIfam" id="NF033545">
    <property type="entry name" value="transpos_IS630"/>
    <property type="match status" value="1"/>
</dbReference>
<sequence length="262" mass="31268">MSKLLDRFGIHYKRARYYLHSRDLEYEAKLKSIQVNLAQYHPERRLIFFQDEHTVTNIAPLHCEYEQNGEYQRRVELPYTKQKQFRINAAINAFTGQFFSMVSSKVSVPRYIAFLQNLVEQNPNREIYLVQDNWPIHFHPDVLAALVPQKYQERIILPKSWSRIIPKKKYEKMCDLPIQLVLLPTYSPWLNPIEKCWKWLNQAIVNNNHFANDFISFKYKVQEVLDSLNRKNSEMLSYIGLTKERGIYSWPIALAKSYIYDG</sequence>
<feature type="domain" description="Tc1-like transposase DDE" evidence="1">
    <location>
        <begin position="47"/>
        <end position="212"/>
    </location>
</feature>
<dbReference type="InterPro" id="IPR047655">
    <property type="entry name" value="Transpos_IS630-like"/>
</dbReference>
<reference evidence="3" key="1">
    <citation type="journal article" date="2019" name="Int. J. Syst. Evol. Microbiol.">
        <title>The Global Catalogue of Microorganisms (GCM) 10K type strain sequencing project: providing services to taxonomists for standard genome sequencing and annotation.</title>
        <authorList>
            <consortium name="The Broad Institute Genomics Platform"/>
            <consortium name="The Broad Institute Genome Sequencing Center for Infectious Disease"/>
            <person name="Wu L."/>
            <person name="Ma J."/>
        </authorList>
    </citation>
    <scope>NUCLEOTIDE SEQUENCE [LARGE SCALE GENOMIC DNA]</scope>
    <source>
        <strain evidence="3">JCM 18326</strain>
    </source>
</reference>
<dbReference type="Pfam" id="PF13358">
    <property type="entry name" value="DDE_3"/>
    <property type="match status" value="1"/>
</dbReference>
<evidence type="ECO:0000313" key="2">
    <source>
        <dbReference type="EMBL" id="GAA4829504.1"/>
    </source>
</evidence>
<gene>
    <name evidence="2" type="ORF">GCM10023331_13350</name>
</gene>
<comment type="caution">
    <text evidence="2">The sequence shown here is derived from an EMBL/GenBank/DDBJ whole genome shotgun (WGS) entry which is preliminary data.</text>
</comment>
<evidence type="ECO:0000259" key="1">
    <source>
        <dbReference type="Pfam" id="PF13358"/>
    </source>
</evidence>
<evidence type="ECO:0000313" key="3">
    <source>
        <dbReference type="Proteomes" id="UP001500298"/>
    </source>
</evidence>
<dbReference type="InterPro" id="IPR036397">
    <property type="entry name" value="RNaseH_sf"/>
</dbReference>
<name>A0ABP9D601_9BACT</name>
<accession>A0ABP9D601</accession>
<dbReference type="EMBL" id="BAABJX010000021">
    <property type="protein sequence ID" value="GAA4829504.1"/>
    <property type="molecule type" value="Genomic_DNA"/>
</dbReference>
<dbReference type="Proteomes" id="UP001500298">
    <property type="component" value="Unassembled WGS sequence"/>
</dbReference>
<organism evidence="2 3">
    <name type="scientific">Algivirga pacifica</name>
    <dbReference type="NCBI Taxonomy" id="1162670"/>
    <lineage>
        <taxon>Bacteria</taxon>
        <taxon>Pseudomonadati</taxon>
        <taxon>Bacteroidota</taxon>
        <taxon>Cytophagia</taxon>
        <taxon>Cytophagales</taxon>
        <taxon>Flammeovirgaceae</taxon>
        <taxon>Algivirga</taxon>
    </lineage>
</organism>
<proteinExistence type="predicted"/>
<dbReference type="Gene3D" id="3.30.420.10">
    <property type="entry name" value="Ribonuclease H-like superfamily/Ribonuclease H"/>
    <property type="match status" value="1"/>
</dbReference>
<dbReference type="InterPro" id="IPR038717">
    <property type="entry name" value="Tc1-like_DDE_dom"/>
</dbReference>